<dbReference type="SUPFAM" id="SSF51197">
    <property type="entry name" value="Clavaminate synthase-like"/>
    <property type="match status" value="1"/>
</dbReference>
<dbReference type="InterPro" id="IPR026992">
    <property type="entry name" value="DIOX_N"/>
</dbReference>
<proteinExistence type="inferred from homology"/>
<name>A0A8H3FHY6_9LECA</name>
<evidence type="ECO:0000256" key="2">
    <source>
        <dbReference type="RuleBase" id="RU003682"/>
    </source>
</evidence>
<keyword evidence="6" id="KW-1185">Reference proteome</keyword>
<dbReference type="OrthoDB" id="288590at2759"/>
<dbReference type="EMBL" id="CAJPDQ010000018">
    <property type="protein sequence ID" value="CAF9922273.1"/>
    <property type="molecule type" value="Genomic_DNA"/>
</dbReference>
<evidence type="ECO:0000313" key="6">
    <source>
        <dbReference type="Proteomes" id="UP000664169"/>
    </source>
</evidence>
<dbReference type="GO" id="GO:0044283">
    <property type="term" value="P:small molecule biosynthetic process"/>
    <property type="evidence" value="ECO:0007669"/>
    <property type="project" value="UniProtKB-ARBA"/>
</dbReference>
<evidence type="ECO:0000256" key="3">
    <source>
        <dbReference type="SAM" id="MobiDB-lite"/>
    </source>
</evidence>
<evidence type="ECO:0000256" key="1">
    <source>
        <dbReference type="ARBA" id="ARBA00008056"/>
    </source>
</evidence>
<dbReference type="InterPro" id="IPR027443">
    <property type="entry name" value="IPNS-like_sf"/>
</dbReference>
<keyword evidence="2" id="KW-0408">Iron</keyword>
<dbReference type="Gene3D" id="2.60.120.330">
    <property type="entry name" value="B-lactam Antibiotic, Isopenicillin N Synthase, Chain"/>
    <property type="match status" value="1"/>
</dbReference>
<dbReference type="GO" id="GO:0046872">
    <property type="term" value="F:metal ion binding"/>
    <property type="evidence" value="ECO:0007669"/>
    <property type="project" value="UniProtKB-KW"/>
</dbReference>
<dbReference type="GO" id="GO:0016491">
    <property type="term" value="F:oxidoreductase activity"/>
    <property type="evidence" value="ECO:0007669"/>
    <property type="project" value="UniProtKB-KW"/>
</dbReference>
<keyword evidence="2" id="KW-0560">Oxidoreductase</keyword>
<gene>
    <name evidence="5" type="ORF">GOMPHAMPRED_002507</name>
</gene>
<dbReference type="PROSITE" id="PS51471">
    <property type="entry name" value="FE2OG_OXY"/>
    <property type="match status" value="1"/>
</dbReference>
<protein>
    <recommendedName>
        <fullName evidence="4">Fe2OG dioxygenase domain-containing protein</fullName>
    </recommendedName>
</protein>
<comment type="similarity">
    <text evidence="1 2">Belongs to the iron/ascorbate-dependent oxidoreductase family.</text>
</comment>
<feature type="region of interest" description="Disordered" evidence="3">
    <location>
        <begin position="35"/>
        <end position="57"/>
    </location>
</feature>
<dbReference type="InterPro" id="IPR050231">
    <property type="entry name" value="Iron_ascorbate_oxido_reductase"/>
</dbReference>
<dbReference type="Pfam" id="PF14226">
    <property type="entry name" value="DIOX_N"/>
    <property type="match status" value="1"/>
</dbReference>
<evidence type="ECO:0000313" key="5">
    <source>
        <dbReference type="EMBL" id="CAF9922273.1"/>
    </source>
</evidence>
<dbReference type="InterPro" id="IPR044861">
    <property type="entry name" value="IPNS-like_FE2OG_OXY"/>
</dbReference>
<reference evidence="5" key="1">
    <citation type="submission" date="2021-03" db="EMBL/GenBank/DDBJ databases">
        <authorList>
            <person name="Tagirdzhanova G."/>
        </authorList>
    </citation>
    <scope>NUCLEOTIDE SEQUENCE</scope>
</reference>
<dbReference type="Pfam" id="PF03171">
    <property type="entry name" value="2OG-FeII_Oxy"/>
    <property type="match status" value="1"/>
</dbReference>
<comment type="caution">
    <text evidence="5">The sequence shown here is derived from an EMBL/GenBank/DDBJ whole genome shotgun (WGS) entry which is preliminary data.</text>
</comment>
<dbReference type="AlphaFoldDB" id="A0A8H3FHY6"/>
<evidence type="ECO:0000259" key="4">
    <source>
        <dbReference type="PROSITE" id="PS51471"/>
    </source>
</evidence>
<feature type="domain" description="Fe2OG dioxygenase" evidence="4">
    <location>
        <begin position="231"/>
        <end position="353"/>
    </location>
</feature>
<sequence>MARGMATAEAIATNYNRNPSSLSAFPAEIFSNRRDHKASVDSAPSKNHSALKRPVGTMPPGYNATVGQLKTFVLPGTVTGESRDIELGKAIVRAFQTDGILQITMTPEQWKIYSEAEMASKRFFNKSHIQKAACVDSQSYAGYIASGEEITDGIADYSEIFTVTKDLALDDVRVLDKWPCHGPTPWPDVEFRNPIKEYMTYLGKSGEKLLDLLELGLNVPKGSLSNLTEDGWHHLRVLRFPATDKTNGKGEEGRGIGSHTDYGLLVIAAQDEVGGLFIRPPYRDESYANWKDSAAGKFEHDDKWVYVPPQEGVFTVFPGDMMQYMTNSALPSTPHKVGLNTGERFAFAYFHEPSFQSTIKPLPGYDAGQEPVEGVHYGTHFTNMFLRNYPDRITSERMAEENRYDLLKTRALREPVAIV</sequence>
<keyword evidence="2" id="KW-0479">Metal-binding</keyword>
<dbReference type="Proteomes" id="UP000664169">
    <property type="component" value="Unassembled WGS sequence"/>
</dbReference>
<dbReference type="PANTHER" id="PTHR47990">
    <property type="entry name" value="2-OXOGLUTARATE (2OG) AND FE(II)-DEPENDENT OXYGENASE SUPERFAMILY PROTEIN-RELATED"/>
    <property type="match status" value="1"/>
</dbReference>
<dbReference type="InterPro" id="IPR005123">
    <property type="entry name" value="Oxoglu/Fe-dep_dioxygenase_dom"/>
</dbReference>
<organism evidence="5 6">
    <name type="scientific">Gomphillus americanus</name>
    <dbReference type="NCBI Taxonomy" id="1940652"/>
    <lineage>
        <taxon>Eukaryota</taxon>
        <taxon>Fungi</taxon>
        <taxon>Dikarya</taxon>
        <taxon>Ascomycota</taxon>
        <taxon>Pezizomycotina</taxon>
        <taxon>Lecanoromycetes</taxon>
        <taxon>OSLEUM clade</taxon>
        <taxon>Ostropomycetidae</taxon>
        <taxon>Ostropales</taxon>
        <taxon>Graphidaceae</taxon>
        <taxon>Gomphilloideae</taxon>
        <taxon>Gomphillus</taxon>
    </lineage>
</organism>
<accession>A0A8H3FHY6</accession>